<sequence>MSSRPAWNIQRTSFIATLLVLTVATTAAFAQKADTKDTRSSSKAQSTKIVSKAANPARYETIRISKPDGSVVTLRVPRSRLLSRVAKPPVYRLTQDDAQRPAEAPAALPVTRLHSPRGAAIGATISHPVLGRQPLTITDTFAKTLFLTNTPARLGDNAAVAGDDPTEWRAGRGWAPGSEKEDGGDYLSDS</sequence>
<gene>
    <name evidence="2" type="ORF">MNBD_PLANCTO03-104</name>
</gene>
<evidence type="ECO:0000313" key="2">
    <source>
        <dbReference type="EMBL" id="VAX36643.1"/>
    </source>
</evidence>
<accession>A0A3B1DIQ2</accession>
<dbReference type="AlphaFoldDB" id="A0A3B1DIQ2"/>
<protein>
    <submittedName>
        <fullName evidence="2">Uncharacterized protein</fullName>
    </submittedName>
</protein>
<feature type="non-terminal residue" evidence="2">
    <location>
        <position position="190"/>
    </location>
</feature>
<dbReference type="EMBL" id="UOGK01000074">
    <property type="protein sequence ID" value="VAX36643.1"/>
    <property type="molecule type" value="Genomic_DNA"/>
</dbReference>
<evidence type="ECO:0000256" key="1">
    <source>
        <dbReference type="SAM" id="MobiDB-lite"/>
    </source>
</evidence>
<name>A0A3B1DIQ2_9ZZZZ</name>
<proteinExistence type="predicted"/>
<reference evidence="2" key="1">
    <citation type="submission" date="2018-06" db="EMBL/GenBank/DDBJ databases">
        <authorList>
            <person name="Zhirakovskaya E."/>
        </authorList>
    </citation>
    <scope>NUCLEOTIDE SEQUENCE</scope>
</reference>
<organism evidence="2">
    <name type="scientific">hydrothermal vent metagenome</name>
    <dbReference type="NCBI Taxonomy" id="652676"/>
    <lineage>
        <taxon>unclassified sequences</taxon>
        <taxon>metagenomes</taxon>
        <taxon>ecological metagenomes</taxon>
    </lineage>
</organism>
<feature type="region of interest" description="Disordered" evidence="1">
    <location>
        <begin position="157"/>
        <end position="190"/>
    </location>
</feature>